<evidence type="ECO:0000313" key="4">
    <source>
        <dbReference type="EMBL" id="RTE11649.1"/>
    </source>
</evidence>
<evidence type="ECO:0000256" key="2">
    <source>
        <dbReference type="ARBA" id="ARBA00023002"/>
    </source>
</evidence>
<dbReference type="PANTHER" id="PTHR43976:SF16">
    <property type="entry name" value="SHORT-CHAIN DEHYDROGENASE_REDUCTASE FAMILY PROTEIN"/>
    <property type="match status" value="1"/>
</dbReference>
<dbReference type="Proteomes" id="UP000276128">
    <property type="component" value="Unassembled WGS sequence"/>
</dbReference>
<comment type="similarity">
    <text evidence="1 3">Belongs to the short-chain dehydrogenases/reductases (SDR) family.</text>
</comment>
<dbReference type="GO" id="GO:0016491">
    <property type="term" value="F:oxidoreductase activity"/>
    <property type="evidence" value="ECO:0007669"/>
    <property type="project" value="UniProtKB-KW"/>
</dbReference>
<dbReference type="CDD" id="cd05374">
    <property type="entry name" value="17beta-HSD-like_SDR_c"/>
    <property type="match status" value="1"/>
</dbReference>
<dbReference type="AlphaFoldDB" id="A0A3S0IF73"/>
<protein>
    <submittedName>
        <fullName evidence="4">SDR family oxidoreductase</fullName>
    </submittedName>
</protein>
<dbReference type="InterPro" id="IPR051911">
    <property type="entry name" value="SDR_oxidoreductase"/>
</dbReference>
<accession>A0A3S0IF73</accession>
<sequence length="280" mass="30590">MTKRTWLITGVSSGFGRLMTEQLLERGDRVAGTVRNMEVMDDLKNKYGDLLWLAQLDVTDTSAIRRVVNDAFQELGKIDVVVNNAGYGLFGAAEELTDEQIIHQIETNLIGSIQVVRAVLPNLRAQGNGRIIQLSTVGGQAAFPGGSLYHASKWGIEGFMESVMHEVAPFNIGVTIVEPGGASTNFRYKNSKLAPKIEAYEASPAIYARRMLEEGTATSIGDPAKMVTIMIDSVAQDPAPRRIALGSDSYTTIHKALTERLESLEAQKDLAFSTDFSHEK</sequence>
<keyword evidence="2" id="KW-0560">Oxidoreductase</keyword>
<dbReference type="EMBL" id="RXHU01000005">
    <property type="protein sequence ID" value="RTE11649.1"/>
    <property type="molecule type" value="Genomic_DNA"/>
</dbReference>
<dbReference type="Gene3D" id="3.40.50.720">
    <property type="entry name" value="NAD(P)-binding Rossmann-like Domain"/>
    <property type="match status" value="1"/>
</dbReference>
<evidence type="ECO:0000313" key="5">
    <source>
        <dbReference type="Proteomes" id="UP000276128"/>
    </source>
</evidence>
<evidence type="ECO:0000256" key="1">
    <source>
        <dbReference type="ARBA" id="ARBA00006484"/>
    </source>
</evidence>
<dbReference type="InterPro" id="IPR036291">
    <property type="entry name" value="NAD(P)-bd_dom_sf"/>
</dbReference>
<dbReference type="Pfam" id="PF00106">
    <property type="entry name" value="adh_short"/>
    <property type="match status" value="1"/>
</dbReference>
<keyword evidence="5" id="KW-1185">Reference proteome</keyword>
<reference evidence="4 5" key="1">
    <citation type="submission" date="2018-12" db="EMBL/GenBank/DDBJ databases">
        <title>Bacillus ochoae sp. nov., Paenibacillus whitsoniae sp. nov., Paenibacillus spiritus sp. nov. Isolated from the Mars Exploration Rover during spacecraft assembly.</title>
        <authorList>
            <person name="Seuylemezian A."/>
            <person name="Vaishampayan P."/>
        </authorList>
    </citation>
    <scope>NUCLEOTIDE SEQUENCE [LARGE SCALE GENOMIC DNA]</scope>
    <source>
        <strain evidence="4 5">MER 54</strain>
    </source>
</reference>
<name>A0A3S0IF73_9BACL</name>
<dbReference type="SUPFAM" id="SSF51735">
    <property type="entry name" value="NAD(P)-binding Rossmann-fold domains"/>
    <property type="match status" value="1"/>
</dbReference>
<dbReference type="InterPro" id="IPR002347">
    <property type="entry name" value="SDR_fam"/>
</dbReference>
<gene>
    <name evidence="4" type="ORF">EJQ19_01095</name>
</gene>
<dbReference type="RefSeq" id="WP_126139368.1">
    <property type="nucleotide sequence ID" value="NZ_RXHU01000005.1"/>
</dbReference>
<dbReference type="PRINTS" id="PR00081">
    <property type="entry name" value="GDHRDH"/>
</dbReference>
<comment type="caution">
    <text evidence="4">The sequence shown here is derived from an EMBL/GenBank/DDBJ whole genome shotgun (WGS) entry which is preliminary data.</text>
</comment>
<organism evidence="4 5">
    <name type="scientific">Paenibacillus whitsoniae</name>
    <dbReference type="NCBI Taxonomy" id="2496558"/>
    <lineage>
        <taxon>Bacteria</taxon>
        <taxon>Bacillati</taxon>
        <taxon>Bacillota</taxon>
        <taxon>Bacilli</taxon>
        <taxon>Bacillales</taxon>
        <taxon>Paenibacillaceae</taxon>
        <taxon>Paenibacillus</taxon>
    </lineage>
</organism>
<dbReference type="PRINTS" id="PR00080">
    <property type="entry name" value="SDRFAMILY"/>
</dbReference>
<evidence type="ECO:0000256" key="3">
    <source>
        <dbReference type="RuleBase" id="RU000363"/>
    </source>
</evidence>
<dbReference type="NCBIfam" id="NF005065">
    <property type="entry name" value="PRK06482.1"/>
    <property type="match status" value="1"/>
</dbReference>
<dbReference type="PANTHER" id="PTHR43976">
    <property type="entry name" value="SHORT CHAIN DEHYDROGENASE"/>
    <property type="match status" value="1"/>
</dbReference>
<dbReference type="OrthoDB" id="9775296at2"/>
<proteinExistence type="inferred from homology"/>